<dbReference type="InterPro" id="IPR047153">
    <property type="entry name" value="TRIM45/56/19-like"/>
</dbReference>
<name>A0A836JCS1_9HYME</name>
<keyword evidence="8" id="KW-1185">Reference proteome</keyword>
<dbReference type="GO" id="GO:0061630">
    <property type="term" value="F:ubiquitin protein ligase activity"/>
    <property type="evidence" value="ECO:0007669"/>
    <property type="project" value="TreeGrafter"/>
</dbReference>
<organism evidence="7 8">
    <name type="scientific">Acromyrmex insinuator</name>
    <dbReference type="NCBI Taxonomy" id="230686"/>
    <lineage>
        <taxon>Eukaryota</taxon>
        <taxon>Metazoa</taxon>
        <taxon>Ecdysozoa</taxon>
        <taxon>Arthropoda</taxon>
        <taxon>Hexapoda</taxon>
        <taxon>Insecta</taxon>
        <taxon>Pterygota</taxon>
        <taxon>Neoptera</taxon>
        <taxon>Endopterygota</taxon>
        <taxon>Hymenoptera</taxon>
        <taxon>Apocrita</taxon>
        <taxon>Aculeata</taxon>
        <taxon>Formicoidea</taxon>
        <taxon>Formicidae</taxon>
        <taxon>Myrmicinae</taxon>
        <taxon>Acromyrmex</taxon>
    </lineage>
</organism>
<dbReference type="PROSITE" id="PS50089">
    <property type="entry name" value="ZF_RING_2"/>
    <property type="match status" value="1"/>
</dbReference>
<dbReference type="InterPro" id="IPR001841">
    <property type="entry name" value="Znf_RING"/>
</dbReference>
<keyword evidence="3" id="KW-0862">Zinc</keyword>
<evidence type="ECO:0000256" key="3">
    <source>
        <dbReference type="ARBA" id="ARBA00022833"/>
    </source>
</evidence>
<dbReference type="PANTHER" id="PTHR25462:SF291">
    <property type="entry name" value="E3 UBIQUITIN-PROTEIN LIGASE TRIM45"/>
    <property type="match status" value="1"/>
</dbReference>
<dbReference type="PANTHER" id="PTHR25462">
    <property type="entry name" value="BONUS, ISOFORM C-RELATED"/>
    <property type="match status" value="1"/>
</dbReference>
<dbReference type="Gene3D" id="3.30.40.10">
    <property type="entry name" value="Zinc/RING finger domain, C3HC4 (zinc finger)"/>
    <property type="match status" value="1"/>
</dbReference>
<dbReference type="SMART" id="SM00184">
    <property type="entry name" value="RING"/>
    <property type="match status" value="1"/>
</dbReference>
<evidence type="ECO:0000313" key="8">
    <source>
        <dbReference type="Proteomes" id="UP000667349"/>
    </source>
</evidence>
<dbReference type="GO" id="GO:0008270">
    <property type="term" value="F:zinc ion binding"/>
    <property type="evidence" value="ECO:0007669"/>
    <property type="project" value="UniProtKB-KW"/>
</dbReference>
<feature type="non-terminal residue" evidence="7">
    <location>
        <position position="382"/>
    </location>
</feature>
<evidence type="ECO:0000259" key="6">
    <source>
        <dbReference type="PROSITE" id="PS50089"/>
    </source>
</evidence>
<proteinExistence type="predicted"/>
<dbReference type="EMBL" id="JAANHZ010000106">
    <property type="protein sequence ID" value="KAG5315877.1"/>
    <property type="molecule type" value="Genomic_DNA"/>
</dbReference>
<dbReference type="PROSITE" id="PS00518">
    <property type="entry name" value="ZF_RING_1"/>
    <property type="match status" value="1"/>
</dbReference>
<protein>
    <submittedName>
        <fullName evidence="7">TRI45 protein</fullName>
    </submittedName>
</protein>
<keyword evidence="2 4" id="KW-0863">Zinc-finger</keyword>
<feature type="non-terminal residue" evidence="7">
    <location>
        <position position="1"/>
    </location>
</feature>
<dbReference type="InterPro" id="IPR017907">
    <property type="entry name" value="Znf_RING_CS"/>
</dbReference>
<evidence type="ECO:0000256" key="4">
    <source>
        <dbReference type="PROSITE-ProRule" id="PRU00175"/>
    </source>
</evidence>
<gene>
    <name evidence="7" type="primary">Trim45_0</name>
    <name evidence="7" type="ORF">G6Z75_0006471</name>
</gene>
<keyword evidence="1" id="KW-0479">Metal-binding</keyword>
<evidence type="ECO:0000256" key="5">
    <source>
        <dbReference type="SAM" id="MobiDB-lite"/>
    </source>
</evidence>
<evidence type="ECO:0000256" key="2">
    <source>
        <dbReference type="ARBA" id="ARBA00022771"/>
    </source>
</evidence>
<sequence>MDFVNCSAKRSSKSCCGRETTVDSELGSCDHIYANLVECKSKGINTEDFVHVEPMTIAPNKCNEDSRKRRAPSPNSNGFAYQSSPVFTRNKIDNELEDLREPMHSSYRLSHDAAFQCPRCGQRMEEPRLLPCLHPICLSCVYELMSKIPSKSEIRDKNRIYTQPDIYETCPLCDSHLPNANSAVPPPHYPLQHRSVMDTVRRKLVNRVLCDTCTDEVMIALKFSFYHKVEMALIQCSTCLRNFCSECGRQHEQQNIAEARTIKHLMKPLWEATKVRRTILCQIHPTHALRFYCIACQQINTFIIEVTCKECMWSIQHRGHASEDAIGVGKRVGTYLATMLQKARMYLNNLLIQYNHDVFSTNDLGEAHNVAKICKYVQLFMN</sequence>
<feature type="domain" description="RING-type" evidence="6">
    <location>
        <begin position="117"/>
        <end position="174"/>
    </location>
</feature>
<evidence type="ECO:0000256" key="1">
    <source>
        <dbReference type="ARBA" id="ARBA00022723"/>
    </source>
</evidence>
<reference evidence="7" key="1">
    <citation type="submission" date="2020-02" db="EMBL/GenBank/DDBJ databases">
        <title>Relaxed selection underlies rapid genomic changes in the transitions from sociality to social parasitism in ants.</title>
        <authorList>
            <person name="Bi X."/>
        </authorList>
    </citation>
    <scope>NUCLEOTIDE SEQUENCE</scope>
    <source>
        <strain evidence="7">BGI-DK2013a</strain>
        <tissue evidence="7">Whole body</tissue>
    </source>
</reference>
<dbReference type="SUPFAM" id="SSF57850">
    <property type="entry name" value="RING/U-box"/>
    <property type="match status" value="1"/>
</dbReference>
<comment type="caution">
    <text evidence="7">The sequence shown here is derived from an EMBL/GenBank/DDBJ whole genome shotgun (WGS) entry which is preliminary data.</text>
</comment>
<dbReference type="Proteomes" id="UP000667349">
    <property type="component" value="Unassembled WGS sequence"/>
</dbReference>
<accession>A0A836JCS1</accession>
<dbReference type="AlphaFoldDB" id="A0A836JCS1"/>
<evidence type="ECO:0000313" key="7">
    <source>
        <dbReference type="EMBL" id="KAG5315877.1"/>
    </source>
</evidence>
<dbReference type="InterPro" id="IPR013083">
    <property type="entry name" value="Znf_RING/FYVE/PHD"/>
</dbReference>
<feature type="region of interest" description="Disordered" evidence="5">
    <location>
        <begin position="61"/>
        <end position="80"/>
    </location>
</feature>
<dbReference type="SUPFAM" id="SSF57845">
    <property type="entry name" value="B-box zinc-binding domain"/>
    <property type="match status" value="1"/>
</dbReference>
<dbReference type="Gene3D" id="3.30.160.60">
    <property type="entry name" value="Classic Zinc Finger"/>
    <property type="match status" value="1"/>
</dbReference>